<proteinExistence type="predicted"/>
<dbReference type="InterPro" id="IPR035931">
    <property type="entry name" value="YlxR-like_sf"/>
</dbReference>
<protein>
    <submittedName>
        <fullName evidence="2">RNA-binding protein</fullName>
    </submittedName>
</protein>
<dbReference type="NCBIfam" id="NF006622">
    <property type="entry name" value="PRK09190.1"/>
    <property type="match status" value="1"/>
</dbReference>
<dbReference type="PANTHER" id="PTHR34215:SF1">
    <property type="entry name" value="YLXR DOMAIN-CONTAINING PROTEIN"/>
    <property type="match status" value="1"/>
</dbReference>
<dbReference type="SUPFAM" id="SSF64376">
    <property type="entry name" value="YlxR-like"/>
    <property type="match status" value="1"/>
</dbReference>
<dbReference type="SUPFAM" id="SSF55315">
    <property type="entry name" value="L30e-like"/>
    <property type="match status" value="1"/>
</dbReference>
<reference evidence="2 3" key="1">
    <citation type="submission" date="2019-09" db="EMBL/GenBank/DDBJ databases">
        <title>Parvibaculum sedimenti sp. nov., isolated from sediment.</title>
        <authorList>
            <person name="Wang Y."/>
        </authorList>
    </citation>
    <scope>NUCLEOTIDE SEQUENCE [LARGE SCALE GENOMIC DNA]</scope>
    <source>
        <strain evidence="2 3">HXT-9</strain>
    </source>
</reference>
<feature type="domain" description="YlxR" evidence="1">
    <location>
        <begin position="15"/>
        <end position="90"/>
    </location>
</feature>
<organism evidence="2 3">
    <name type="scientific">Parvibaculum sedimenti</name>
    <dbReference type="NCBI Taxonomy" id="2608632"/>
    <lineage>
        <taxon>Bacteria</taxon>
        <taxon>Pseudomonadati</taxon>
        <taxon>Pseudomonadota</taxon>
        <taxon>Alphaproteobacteria</taxon>
        <taxon>Hyphomicrobiales</taxon>
        <taxon>Parvibaculaceae</taxon>
        <taxon>Parvibaculum</taxon>
    </lineage>
</organism>
<gene>
    <name evidence="2" type="ORF">F2P47_00265</name>
</gene>
<sequence>MTVSKKAEAKKAEERHCIVTGEVGPKEGLIRFVIGPDGAPVADLGEKLPGRGIWVSASREALETAIRKGLFSKAAREKVEVPEGFAEDVERLLAKRAADALGLARKAGALVLGFEKVLSAIGKGEVAFLVEARDGSEDGSRKVAAALRAHNSGTEKAQPPILRPLWAAEMGLALGRANVVHAALTKGSMKEKVFGDLARLESYGRKERPVHEGLA</sequence>
<dbReference type="AlphaFoldDB" id="A0A6N6VRI3"/>
<dbReference type="InterPro" id="IPR037465">
    <property type="entry name" value="YlxR"/>
</dbReference>
<keyword evidence="3" id="KW-1185">Reference proteome</keyword>
<dbReference type="Pfam" id="PF04296">
    <property type="entry name" value="YlxR"/>
    <property type="match status" value="1"/>
</dbReference>
<dbReference type="InterPro" id="IPR029064">
    <property type="entry name" value="Ribosomal_eL30-like_sf"/>
</dbReference>
<dbReference type="Gene3D" id="3.30.1330.30">
    <property type="match status" value="1"/>
</dbReference>
<accession>A0A6N6VRI3</accession>
<evidence type="ECO:0000259" key="1">
    <source>
        <dbReference type="Pfam" id="PF04296"/>
    </source>
</evidence>
<dbReference type="CDD" id="cd00279">
    <property type="entry name" value="YlxR"/>
    <property type="match status" value="1"/>
</dbReference>
<name>A0A6N6VRI3_9HYPH</name>
<comment type="caution">
    <text evidence="2">The sequence shown here is derived from an EMBL/GenBank/DDBJ whole genome shotgun (WGS) entry which is preliminary data.</text>
</comment>
<evidence type="ECO:0000313" key="2">
    <source>
        <dbReference type="EMBL" id="KAB7742604.1"/>
    </source>
</evidence>
<dbReference type="PANTHER" id="PTHR34215">
    <property type="entry name" value="BLL0784 PROTEIN"/>
    <property type="match status" value="1"/>
</dbReference>
<dbReference type="InterPro" id="IPR007393">
    <property type="entry name" value="YlxR_dom"/>
</dbReference>
<dbReference type="EMBL" id="WESC01000001">
    <property type="protein sequence ID" value="KAB7742604.1"/>
    <property type="molecule type" value="Genomic_DNA"/>
</dbReference>
<dbReference type="Gene3D" id="3.30.1230.10">
    <property type="entry name" value="YlxR-like"/>
    <property type="match status" value="1"/>
</dbReference>
<evidence type="ECO:0000313" key="3">
    <source>
        <dbReference type="Proteomes" id="UP000468901"/>
    </source>
</evidence>
<dbReference type="Proteomes" id="UP000468901">
    <property type="component" value="Unassembled WGS sequence"/>
</dbReference>